<dbReference type="AlphaFoldDB" id="G0PAW5"/>
<evidence type="ECO:0000313" key="1">
    <source>
        <dbReference type="EMBL" id="EGT50020.1"/>
    </source>
</evidence>
<evidence type="ECO:0000313" key="2">
    <source>
        <dbReference type="Proteomes" id="UP000008068"/>
    </source>
</evidence>
<dbReference type="Proteomes" id="UP000008068">
    <property type="component" value="Unassembled WGS sequence"/>
</dbReference>
<proteinExistence type="predicted"/>
<name>G0PAW5_CAEBE</name>
<organism evidence="2">
    <name type="scientific">Caenorhabditis brenneri</name>
    <name type="common">Nematode worm</name>
    <dbReference type="NCBI Taxonomy" id="135651"/>
    <lineage>
        <taxon>Eukaryota</taxon>
        <taxon>Metazoa</taxon>
        <taxon>Ecdysozoa</taxon>
        <taxon>Nematoda</taxon>
        <taxon>Chromadorea</taxon>
        <taxon>Rhabditida</taxon>
        <taxon>Rhabditina</taxon>
        <taxon>Rhabditomorpha</taxon>
        <taxon>Rhabditoidea</taxon>
        <taxon>Rhabditidae</taxon>
        <taxon>Peloderinae</taxon>
        <taxon>Caenorhabditis</taxon>
    </lineage>
</organism>
<dbReference type="HOGENOM" id="CLU_2017216_0_0_1"/>
<reference evidence="2" key="1">
    <citation type="submission" date="2011-07" db="EMBL/GenBank/DDBJ databases">
        <authorList>
            <consortium name="Caenorhabditis brenneri Sequencing and Analysis Consortium"/>
            <person name="Wilson R.K."/>
        </authorList>
    </citation>
    <scope>NUCLEOTIDE SEQUENCE [LARGE SCALE GENOMIC DNA]</scope>
    <source>
        <strain evidence="2">PB2801</strain>
    </source>
</reference>
<accession>G0PAW5</accession>
<dbReference type="EMBL" id="GL380191">
    <property type="protein sequence ID" value="EGT50020.1"/>
    <property type="molecule type" value="Genomic_DNA"/>
</dbReference>
<gene>
    <name evidence="1" type="ORF">CAEBREN_00547</name>
</gene>
<protein>
    <submittedName>
        <fullName evidence="1">Uncharacterized protein</fullName>
    </submittedName>
</protein>
<sequence>MVKDEASQAQGAPELAEIAWEDRESKQILQYSLHHRLHFEFIPNKDQVDLKRLEPFEHTDTDFENWTSPKNSPTFGLNSARTPNESLQHVQVPQSTNRTLALPRPLHREPGVVSVLVRVDWTE</sequence>
<dbReference type="InParanoid" id="G0PAW5"/>
<keyword evidence="2" id="KW-1185">Reference proteome</keyword>